<dbReference type="InterPro" id="IPR045057">
    <property type="entry name" value="Gcn5-rel_NAT"/>
</dbReference>
<dbReference type="InterPro" id="IPR016181">
    <property type="entry name" value="Acyl_CoA_acyltransferase"/>
</dbReference>
<dbReference type="AlphaFoldDB" id="A0A3S3QCC1"/>
<feature type="domain" description="N-acetyltransferase" evidence="1">
    <location>
        <begin position="6"/>
        <end position="91"/>
    </location>
</feature>
<reference evidence="2 3" key="1">
    <citation type="submission" date="2019-01" db="EMBL/GenBank/DDBJ databases">
        <title>Flavobacterium sp. nov.,isolated from freshwater.</title>
        <authorList>
            <person name="Zhang R."/>
            <person name="Du Z.-J."/>
        </authorList>
    </citation>
    <scope>NUCLEOTIDE SEQUENCE [LARGE SCALE GENOMIC DNA]</scope>
    <source>
        <strain evidence="2 3">1E403</strain>
    </source>
</reference>
<dbReference type="PANTHER" id="PTHR31435">
    <property type="entry name" value="PROTEIN NATD1"/>
    <property type="match status" value="1"/>
</dbReference>
<dbReference type="PANTHER" id="PTHR31435:SF10">
    <property type="entry name" value="BSR4717 PROTEIN"/>
    <property type="match status" value="1"/>
</dbReference>
<dbReference type="PROSITE" id="PS51729">
    <property type="entry name" value="GNAT_YJDJ"/>
    <property type="match status" value="1"/>
</dbReference>
<dbReference type="Pfam" id="PF14542">
    <property type="entry name" value="Acetyltransf_CG"/>
    <property type="match status" value="1"/>
</dbReference>
<dbReference type="RefSeq" id="WP_128390404.1">
    <property type="nucleotide sequence ID" value="NZ_SBII01000009.1"/>
</dbReference>
<name>A0A3S3QCC1_9FLAO</name>
<comment type="caution">
    <text evidence="2">The sequence shown here is derived from an EMBL/GenBank/DDBJ whole genome shotgun (WGS) entry which is preliminary data.</text>
</comment>
<dbReference type="SUPFAM" id="SSF55729">
    <property type="entry name" value="Acyl-CoA N-acyltransferases (Nat)"/>
    <property type="match status" value="1"/>
</dbReference>
<evidence type="ECO:0000313" key="2">
    <source>
        <dbReference type="EMBL" id="RWW98828.1"/>
    </source>
</evidence>
<evidence type="ECO:0000259" key="1">
    <source>
        <dbReference type="PROSITE" id="PS51729"/>
    </source>
</evidence>
<proteinExistence type="predicted"/>
<dbReference type="Gene3D" id="3.40.630.30">
    <property type="match status" value="1"/>
</dbReference>
<accession>A0A3S3QCC1</accession>
<dbReference type="CDD" id="cd04301">
    <property type="entry name" value="NAT_SF"/>
    <property type="match status" value="1"/>
</dbReference>
<keyword evidence="3" id="KW-1185">Reference proteome</keyword>
<organism evidence="2 3">
    <name type="scientific">Flavobacterium cerinum</name>
    <dbReference type="NCBI Taxonomy" id="2502784"/>
    <lineage>
        <taxon>Bacteria</taxon>
        <taxon>Pseudomonadati</taxon>
        <taxon>Bacteroidota</taxon>
        <taxon>Flavobacteriia</taxon>
        <taxon>Flavobacteriales</taxon>
        <taxon>Flavobacteriaceae</taxon>
        <taxon>Flavobacterium</taxon>
    </lineage>
</organism>
<sequence length="96" mass="11214">MEYNVIHNEKDMRFEIHSEDKIAFVQYKLFDGGIAYMHTDVPPELEGKGIASTLAKYVLEYAQNNGLRVKPYCPYINAYINKHPEYQANSLFHDKK</sequence>
<gene>
    <name evidence="2" type="ORF">EPI11_12950</name>
</gene>
<dbReference type="OrthoDB" id="1120671at2"/>
<keyword evidence="2" id="KW-0808">Transferase</keyword>
<dbReference type="GO" id="GO:0016740">
    <property type="term" value="F:transferase activity"/>
    <property type="evidence" value="ECO:0007669"/>
    <property type="project" value="UniProtKB-KW"/>
</dbReference>
<dbReference type="EMBL" id="SBII01000009">
    <property type="protein sequence ID" value="RWW98828.1"/>
    <property type="molecule type" value="Genomic_DNA"/>
</dbReference>
<dbReference type="Proteomes" id="UP000287527">
    <property type="component" value="Unassembled WGS sequence"/>
</dbReference>
<protein>
    <submittedName>
        <fullName evidence="2">N-acetyltransferase</fullName>
    </submittedName>
</protein>
<evidence type="ECO:0000313" key="3">
    <source>
        <dbReference type="Proteomes" id="UP000287527"/>
    </source>
</evidence>
<dbReference type="InterPro" id="IPR031165">
    <property type="entry name" value="GNAT_YJDJ"/>
</dbReference>